<accession>A0ABT5S5V8</accession>
<dbReference type="Gene3D" id="3.40.50.2300">
    <property type="match status" value="1"/>
</dbReference>
<evidence type="ECO:0000256" key="1">
    <source>
        <dbReference type="PROSITE-ProRule" id="PRU00169"/>
    </source>
</evidence>
<dbReference type="Pfam" id="PF00072">
    <property type="entry name" value="Response_reg"/>
    <property type="match status" value="1"/>
</dbReference>
<dbReference type="Pfam" id="PF04397">
    <property type="entry name" value="LytTR"/>
    <property type="match status" value="1"/>
</dbReference>
<comment type="caution">
    <text evidence="4">The sequence shown here is derived from an EMBL/GenBank/DDBJ whole genome shotgun (WGS) entry which is preliminary data.</text>
</comment>
<dbReference type="InterPro" id="IPR001789">
    <property type="entry name" value="Sig_transdc_resp-reg_receiver"/>
</dbReference>
<dbReference type="SUPFAM" id="SSF52172">
    <property type="entry name" value="CheY-like"/>
    <property type="match status" value="1"/>
</dbReference>
<keyword evidence="4" id="KW-0238">DNA-binding</keyword>
<dbReference type="Proteomes" id="UP001151478">
    <property type="component" value="Unassembled WGS sequence"/>
</dbReference>
<evidence type="ECO:0000259" key="3">
    <source>
        <dbReference type="PROSITE" id="PS50930"/>
    </source>
</evidence>
<feature type="domain" description="Response regulatory" evidence="2">
    <location>
        <begin position="1"/>
        <end position="70"/>
    </location>
</feature>
<dbReference type="SMART" id="SM00850">
    <property type="entry name" value="LytTR"/>
    <property type="match status" value="1"/>
</dbReference>
<feature type="modified residue" description="4-aspartylphosphate" evidence="1">
    <location>
        <position position="9"/>
    </location>
</feature>
<organism evidence="4 5">
    <name type="scientific">Polaribacter ponticola</name>
    <dbReference type="NCBI Taxonomy" id="2978475"/>
    <lineage>
        <taxon>Bacteria</taxon>
        <taxon>Pseudomonadati</taxon>
        <taxon>Bacteroidota</taxon>
        <taxon>Flavobacteriia</taxon>
        <taxon>Flavobacteriales</taxon>
        <taxon>Flavobacteriaceae</taxon>
    </lineage>
</organism>
<dbReference type="PANTHER" id="PTHR37299">
    <property type="entry name" value="TRANSCRIPTIONAL REGULATOR-RELATED"/>
    <property type="match status" value="1"/>
</dbReference>
<dbReference type="PROSITE" id="PS50110">
    <property type="entry name" value="RESPONSE_REGULATORY"/>
    <property type="match status" value="1"/>
</dbReference>
<dbReference type="Gene3D" id="2.40.50.1020">
    <property type="entry name" value="LytTr DNA-binding domain"/>
    <property type="match status" value="1"/>
</dbReference>
<dbReference type="GO" id="GO:0003677">
    <property type="term" value="F:DNA binding"/>
    <property type="evidence" value="ECO:0007669"/>
    <property type="project" value="UniProtKB-KW"/>
</dbReference>
<sequence length="202" mass="23696">MKPNVVFLDVQMPNYAGYEIVNFFEKIDFEIIFVTAYDHYAIKAFELNAIDYLVKPIDRKKLALTLSKLENQIKNQAALIDYQTLLKSIKDKDYKKIIIPELGNRRIVDIDNIIALEADGAYSKIYLKENKIITTSKNLKYFEDVLPKNISFFRSHRAWIINLDYITFFNKTELTITLAKENKVKSKISRARIEDFEKIINL</sequence>
<dbReference type="EMBL" id="JAOSLC020000002">
    <property type="protein sequence ID" value="MDD7913219.1"/>
    <property type="molecule type" value="Genomic_DNA"/>
</dbReference>
<dbReference type="PANTHER" id="PTHR37299:SF1">
    <property type="entry name" value="STAGE 0 SPORULATION PROTEIN A HOMOLOG"/>
    <property type="match status" value="1"/>
</dbReference>
<keyword evidence="1" id="KW-0597">Phosphoprotein</keyword>
<dbReference type="InterPro" id="IPR007492">
    <property type="entry name" value="LytTR_DNA-bd_dom"/>
</dbReference>
<proteinExistence type="predicted"/>
<keyword evidence="5" id="KW-1185">Reference proteome</keyword>
<name>A0ABT5S5V8_9FLAO</name>
<gene>
    <name evidence="4" type="ORF">N5A56_001660</name>
</gene>
<evidence type="ECO:0000313" key="4">
    <source>
        <dbReference type="EMBL" id="MDD7913219.1"/>
    </source>
</evidence>
<dbReference type="InterPro" id="IPR011006">
    <property type="entry name" value="CheY-like_superfamily"/>
</dbReference>
<protein>
    <submittedName>
        <fullName evidence="4">LytTR family DNA-binding domain-containing protein</fullName>
    </submittedName>
</protein>
<dbReference type="RefSeq" id="WP_265724065.1">
    <property type="nucleotide sequence ID" value="NZ_JAOSLC020000002.1"/>
</dbReference>
<reference evidence="4" key="1">
    <citation type="submission" date="2023-02" db="EMBL/GenBank/DDBJ databases">
        <title>Polaribacter ponticola sp. nov., isolated from seawater.</title>
        <authorList>
            <person name="Baek J.H."/>
            <person name="Kim J.M."/>
            <person name="Choi D.G."/>
            <person name="Jeon C.O."/>
        </authorList>
    </citation>
    <scope>NUCLEOTIDE SEQUENCE</scope>
    <source>
        <strain evidence="4">MSW5</strain>
    </source>
</reference>
<dbReference type="InterPro" id="IPR046947">
    <property type="entry name" value="LytR-like"/>
</dbReference>
<dbReference type="PROSITE" id="PS50930">
    <property type="entry name" value="HTH_LYTTR"/>
    <property type="match status" value="1"/>
</dbReference>
<evidence type="ECO:0000313" key="5">
    <source>
        <dbReference type="Proteomes" id="UP001151478"/>
    </source>
</evidence>
<evidence type="ECO:0000259" key="2">
    <source>
        <dbReference type="PROSITE" id="PS50110"/>
    </source>
</evidence>
<feature type="domain" description="HTH LytTR-type" evidence="3">
    <location>
        <begin position="97"/>
        <end position="202"/>
    </location>
</feature>